<dbReference type="Pfam" id="PF00201">
    <property type="entry name" value="UDPGT"/>
    <property type="match status" value="1"/>
</dbReference>
<dbReference type="InterPro" id="IPR050271">
    <property type="entry name" value="UDP-glycosyltransferase"/>
</dbReference>
<protein>
    <recommendedName>
        <fullName evidence="5">UDP-glucuronosyltransferase</fullName>
        <ecNumber evidence="5">2.4.1.17</ecNumber>
    </recommendedName>
</protein>
<dbReference type="InterPro" id="IPR035595">
    <property type="entry name" value="UDP_glycos_trans_CS"/>
</dbReference>
<reference evidence="6" key="1">
    <citation type="journal article" date="2016" name="Insect Biochem. Mol. Biol.">
        <title>Multifaceted biological insights from a draft genome sequence of the tobacco hornworm moth, Manduca sexta.</title>
        <authorList>
            <person name="Kanost M.R."/>
            <person name="Arrese E.L."/>
            <person name="Cao X."/>
            <person name="Chen Y.R."/>
            <person name="Chellapilla S."/>
            <person name="Goldsmith M.R."/>
            <person name="Grosse-Wilde E."/>
            <person name="Heckel D.G."/>
            <person name="Herndon N."/>
            <person name="Jiang H."/>
            <person name="Papanicolaou A."/>
            <person name="Qu J."/>
            <person name="Soulages J.L."/>
            <person name="Vogel H."/>
            <person name="Walters J."/>
            <person name="Waterhouse R.M."/>
            <person name="Ahn S.J."/>
            <person name="Almeida F.C."/>
            <person name="An C."/>
            <person name="Aqrawi P."/>
            <person name="Bretschneider A."/>
            <person name="Bryant W.B."/>
            <person name="Bucks S."/>
            <person name="Chao H."/>
            <person name="Chevignon G."/>
            <person name="Christen J.M."/>
            <person name="Clarke D.F."/>
            <person name="Dittmer N.T."/>
            <person name="Ferguson L.C.F."/>
            <person name="Garavelou S."/>
            <person name="Gordon K.H.J."/>
            <person name="Gunaratna R.T."/>
            <person name="Han Y."/>
            <person name="Hauser F."/>
            <person name="He Y."/>
            <person name="Heidel-Fischer H."/>
            <person name="Hirsh A."/>
            <person name="Hu Y."/>
            <person name="Jiang H."/>
            <person name="Kalra D."/>
            <person name="Klinner C."/>
            <person name="Konig C."/>
            <person name="Kovar C."/>
            <person name="Kroll A.R."/>
            <person name="Kuwar S.S."/>
            <person name="Lee S.L."/>
            <person name="Lehman R."/>
            <person name="Li K."/>
            <person name="Li Z."/>
            <person name="Liang H."/>
            <person name="Lovelace S."/>
            <person name="Lu Z."/>
            <person name="Mansfield J.H."/>
            <person name="McCulloch K.J."/>
            <person name="Mathew T."/>
            <person name="Morton B."/>
            <person name="Muzny D.M."/>
            <person name="Neunemann D."/>
            <person name="Ongeri F."/>
            <person name="Pauchet Y."/>
            <person name="Pu L.L."/>
            <person name="Pyrousis I."/>
            <person name="Rao X.J."/>
            <person name="Redding A."/>
            <person name="Roesel C."/>
            <person name="Sanchez-Gracia A."/>
            <person name="Schaack S."/>
            <person name="Shukla A."/>
            <person name="Tetreau G."/>
            <person name="Wang Y."/>
            <person name="Xiong G.H."/>
            <person name="Traut W."/>
            <person name="Walsh T.K."/>
            <person name="Worley K.C."/>
            <person name="Wu D."/>
            <person name="Wu W."/>
            <person name="Wu Y.Q."/>
            <person name="Zhang X."/>
            <person name="Zou Z."/>
            <person name="Zucker H."/>
            <person name="Briscoe A.D."/>
            <person name="Burmester T."/>
            <person name="Clem R.J."/>
            <person name="Feyereisen R."/>
            <person name="Grimmelikhuijzen C.J.P."/>
            <person name="Hamodrakas S.J."/>
            <person name="Hansson B.S."/>
            <person name="Huguet E."/>
            <person name="Jermiin L.S."/>
            <person name="Lan Q."/>
            <person name="Lehman H.K."/>
            <person name="Lorenzen M."/>
            <person name="Merzendorfer H."/>
            <person name="Michalopoulos I."/>
            <person name="Morton D.B."/>
            <person name="Muthukrishnan S."/>
            <person name="Oakeshott J.G."/>
            <person name="Palmer W."/>
            <person name="Park Y."/>
            <person name="Passarelli A.L."/>
            <person name="Rozas J."/>
            <person name="Schwartz L.M."/>
            <person name="Smith W."/>
            <person name="Southgate A."/>
            <person name="Vilcinskas A."/>
            <person name="Vogt R."/>
            <person name="Wang P."/>
            <person name="Werren J."/>
            <person name="Yu X.Q."/>
            <person name="Zhou J.J."/>
            <person name="Brown S.J."/>
            <person name="Scherer S.E."/>
            <person name="Richards S."/>
            <person name="Blissard G.W."/>
        </authorList>
    </citation>
    <scope>NUCLEOTIDE SEQUENCE</scope>
</reference>
<feature type="transmembrane region" description="Helical" evidence="5">
    <location>
        <begin position="484"/>
        <end position="508"/>
    </location>
</feature>
<organism evidence="6 7">
    <name type="scientific">Manduca sexta</name>
    <name type="common">Tobacco hawkmoth</name>
    <name type="synonym">Tobacco hornworm</name>
    <dbReference type="NCBI Taxonomy" id="7130"/>
    <lineage>
        <taxon>Eukaryota</taxon>
        <taxon>Metazoa</taxon>
        <taxon>Ecdysozoa</taxon>
        <taxon>Arthropoda</taxon>
        <taxon>Hexapoda</taxon>
        <taxon>Insecta</taxon>
        <taxon>Pterygota</taxon>
        <taxon>Neoptera</taxon>
        <taxon>Endopterygota</taxon>
        <taxon>Lepidoptera</taxon>
        <taxon>Glossata</taxon>
        <taxon>Ditrysia</taxon>
        <taxon>Bombycoidea</taxon>
        <taxon>Sphingidae</taxon>
        <taxon>Sphinginae</taxon>
        <taxon>Sphingini</taxon>
        <taxon>Manduca</taxon>
    </lineage>
</organism>
<accession>A0A922CUA3</accession>
<keyword evidence="7" id="KW-1185">Reference proteome</keyword>
<sequence>MVLKMVTKWAVFTLLTSFVCDAYKILVIFPVPGKSHGILGDAYVRHLLEAGHEVTYVTPFPKQDTSNLHHVNISSIKEVFNEDTIHIKAIMDKQLNFKDRGFIFELMGNISSATVRNENVQRLLRDPKQQFDVVIAEWMFSEMYSAIPPVFGCPLIWSSSIEPHWMITSLIDEPLNPAYNSDFMHTQIDPLTFTQRVKELWTQLVWSYQRNFPLYDIQRITYKNHIVPILKEKVKSIPSFEELRYNASLVLGNSHVSLGFPTRVPQNYKGIGGYHIDTKVKPLPEDLKKIMDDSKRGVIYFSMGSNMKSKDLPVELKKSFLRMFSEFNQTVIWKFEEVLPDLPENVYIRHWAPQQSILAHPNCVLFITHGGLLSITEAIHYGVPIIGIPVFADQFRNVDTAVNKGIARKVDLSYDMDGELNNTIREMLNNPKYRQKVKELSLVYHDRLVPPGAELVFWVEHVIKTNGALHLRSLALHVPWYQKLYLDLLALVIAILLAIKMLLSNIYCKISYKSRKRKFE</sequence>
<keyword evidence="5" id="KW-0812">Transmembrane</keyword>
<dbReference type="Proteomes" id="UP000791440">
    <property type="component" value="Unassembled WGS sequence"/>
</dbReference>
<evidence type="ECO:0000313" key="6">
    <source>
        <dbReference type="EMBL" id="KAG6458617.1"/>
    </source>
</evidence>
<keyword evidence="5" id="KW-0472">Membrane</keyword>
<dbReference type="SUPFAM" id="SSF53756">
    <property type="entry name" value="UDP-Glycosyltransferase/glycogen phosphorylase"/>
    <property type="match status" value="1"/>
</dbReference>
<proteinExistence type="inferred from homology"/>
<dbReference type="PANTHER" id="PTHR48043">
    <property type="entry name" value="EG:EG0003.4 PROTEIN-RELATED"/>
    <property type="match status" value="1"/>
</dbReference>
<evidence type="ECO:0000256" key="3">
    <source>
        <dbReference type="ARBA" id="ARBA00022679"/>
    </source>
</evidence>
<evidence type="ECO:0000256" key="4">
    <source>
        <dbReference type="RuleBase" id="RU003718"/>
    </source>
</evidence>
<comment type="catalytic activity">
    <reaction evidence="5">
        <text>glucuronate acceptor + UDP-alpha-D-glucuronate = acceptor beta-D-glucuronoside + UDP + H(+)</text>
        <dbReference type="Rhea" id="RHEA:21032"/>
        <dbReference type="ChEBI" id="CHEBI:15378"/>
        <dbReference type="ChEBI" id="CHEBI:58052"/>
        <dbReference type="ChEBI" id="CHEBI:58223"/>
        <dbReference type="ChEBI" id="CHEBI:132367"/>
        <dbReference type="ChEBI" id="CHEBI:132368"/>
        <dbReference type="EC" id="2.4.1.17"/>
    </reaction>
</comment>
<dbReference type="PANTHER" id="PTHR48043:SF159">
    <property type="entry name" value="EG:EG0003.4 PROTEIN-RELATED"/>
    <property type="match status" value="1"/>
</dbReference>
<dbReference type="AlphaFoldDB" id="A0A922CUA3"/>
<evidence type="ECO:0000313" key="7">
    <source>
        <dbReference type="Proteomes" id="UP000791440"/>
    </source>
</evidence>
<evidence type="ECO:0000256" key="2">
    <source>
        <dbReference type="ARBA" id="ARBA00022676"/>
    </source>
</evidence>
<dbReference type="OrthoDB" id="5835829at2759"/>
<keyword evidence="5" id="KW-1133">Transmembrane helix</keyword>
<dbReference type="GO" id="GO:0016020">
    <property type="term" value="C:membrane"/>
    <property type="evidence" value="ECO:0007669"/>
    <property type="project" value="UniProtKB-SubCell"/>
</dbReference>
<keyword evidence="3 4" id="KW-0808">Transferase</keyword>
<dbReference type="FunFam" id="3.40.50.2000:FF:000050">
    <property type="entry name" value="UDP-glucuronosyltransferase"/>
    <property type="match status" value="1"/>
</dbReference>
<comment type="similarity">
    <text evidence="1 4">Belongs to the UDP-glycosyltransferase family.</text>
</comment>
<dbReference type="Gene3D" id="3.40.50.2000">
    <property type="entry name" value="Glycogen Phosphorylase B"/>
    <property type="match status" value="1"/>
</dbReference>
<comment type="caution">
    <text evidence="6">The sequence shown here is derived from an EMBL/GenBank/DDBJ whole genome shotgun (WGS) entry which is preliminary data.</text>
</comment>
<dbReference type="EMBL" id="JH668589">
    <property type="protein sequence ID" value="KAG6458617.1"/>
    <property type="molecule type" value="Genomic_DNA"/>
</dbReference>
<dbReference type="EC" id="2.4.1.17" evidence="5"/>
<evidence type="ECO:0000256" key="1">
    <source>
        <dbReference type="ARBA" id="ARBA00009995"/>
    </source>
</evidence>
<gene>
    <name evidence="6" type="ORF">O3G_MSEX010959</name>
</gene>
<dbReference type="PROSITE" id="PS00375">
    <property type="entry name" value="UDPGT"/>
    <property type="match status" value="1"/>
</dbReference>
<dbReference type="GO" id="GO:0015020">
    <property type="term" value="F:glucuronosyltransferase activity"/>
    <property type="evidence" value="ECO:0007669"/>
    <property type="project" value="UniProtKB-EC"/>
</dbReference>
<evidence type="ECO:0000256" key="5">
    <source>
        <dbReference type="RuleBase" id="RU362059"/>
    </source>
</evidence>
<name>A0A922CUA3_MANSE</name>
<reference evidence="6" key="2">
    <citation type="submission" date="2020-12" db="EMBL/GenBank/DDBJ databases">
        <authorList>
            <person name="Kanost M."/>
        </authorList>
    </citation>
    <scope>NUCLEOTIDE SEQUENCE</scope>
</reference>
<comment type="subcellular location">
    <subcellularLocation>
        <location evidence="5">Membrane</location>
        <topology evidence="5">Single-pass membrane protein</topology>
    </subcellularLocation>
</comment>
<dbReference type="CDD" id="cd03784">
    <property type="entry name" value="GT1_Gtf-like"/>
    <property type="match status" value="1"/>
</dbReference>
<keyword evidence="2 4" id="KW-0328">Glycosyltransferase</keyword>
<dbReference type="InterPro" id="IPR002213">
    <property type="entry name" value="UDP_glucos_trans"/>
</dbReference>